<dbReference type="PANTHER" id="PTHR13696:SF99">
    <property type="entry name" value="COBYRINIC ACID AC-DIAMIDE SYNTHASE"/>
    <property type="match status" value="1"/>
</dbReference>
<dbReference type="SUPFAM" id="SSF52540">
    <property type="entry name" value="P-loop containing nucleoside triphosphate hydrolases"/>
    <property type="match status" value="1"/>
</dbReference>
<evidence type="ECO:0000313" key="3">
    <source>
        <dbReference type="Proteomes" id="UP000235619"/>
    </source>
</evidence>
<proteinExistence type="predicted"/>
<dbReference type="Gene3D" id="3.40.50.300">
    <property type="entry name" value="P-loop containing nucleotide triphosphate hydrolases"/>
    <property type="match status" value="1"/>
</dbReference>
<feature type="domain" description="AAA" evidence="1">
    <location>
        <begin position="13"/>
        <end position="182"/>
    </location>
</feature>
<dbReference type="InterPro" id="IPR025669">
    <property type="entry name" value="AAA_dom"/>
</dbReference>
<dbReference type="Pfam" id="PF13614">
    <property type="entry name" value="AAA_31"/>
    <property type="match status" value="1"/>
</dbReference>
<evidence type="ECO:0000313" key="2">
    <source>
        <dbReference type="EMBL" id="PMP97253.1"/>
    </source>
</evidence>
<comment type="caution">
    <text evidence="2">The sequence shown here is derived from an EMBL/GenBank/DDBJ whole genome shotgun (WGS) entry which is preliminary data.</text>
</comment>
<sequence length="266" mass="30677">MKAYKNNLKNNLKTISITNLKGGVGKTTFCFHFGYLFAQKDLKTLLIDLDPQGNLTTCFFNAPPNEENHVKLLFEKRIPVPYKIKENLYLLSSDIELSKYELQVKIESYFRLKNFIELPEIKENYDVVLIDTPPSLNVFTSNALIASSTVLCVIDQGEFALSGFKEIKSLIESINEGMKLNIKLLGPVFNMVKKRTLNFKKNFEKVSSLYKDTTFENFVRYSVAVRDSIEAKKTVFELFPHHEVSKDFFNVFLEFCKKAEIILTTF</sequence>
<dbReference type="CDD" id="cd02042">
    <property type="entry name" value="ParAB_family"/>
    <property type="match status" value="1"/>
</dbReference>
<dbReference type="EMBL" id="PNJD01000216">
    <property type="protein sequence ID" value="PMP97253.1"/>
    <property type="molecule type" value="Genomic_DNA"/>
</dbReference>
<dbReference type="PANTHER" id="PTHR13696">
    <property type="entry name" value="P-LOOP CONTAINING NUCLEOSIDE TRIPHOSPHATE HYDROLASE"/>
    <property type="match status" value="1"/>
</dbReference>
<organism evidence="2 3">
    <name type="scientific">Thermodesulfobacterium geofontis</name>
    <dbReference type="NCBI Taxonomy" id="1295609"/>
    <lineage>
        <taxon>Bacteria</taxon>
        <taxon>Pseudomonadati</taxon>
        <taxon>Thermodesulfobacteriota</taxon>
        <taxon>Thermodesulfobacteria</taxon>
        <taxon>Thermodesulfobacteriales</taxon>
        <taxon>Thermodesulfobacteriaceae</taxon>
        <taxon>Thermodesulfobacterium</taxon>
    </lineage>
</organism>
<name>A0A2N7QEX0_9BACT</name>
<reference evidence="2 3" key="1">
    <citation type="submission" date="2018-01" db="EMBL/GenBank/DDBJ databases">
        <title>Metagenomic assembled genomes from two thermal pools in the Uzon Caldera, Kamchatka, Russia.</title>
        <authorList>
            <person name="Wilkins L."/>
            <person name="Ettinger C."/>
        </authorList>
    </citation>
    <scope>NUCLEOTIDE SEQUENCE [LARGE SCALE GENOMIC DNA]</scope>
    <source>
        <strain evidence="2">ARK-04</strain>
    </source>
</reference>
<dbReference type="InterPro" id="IPR027417">
    <property type="entry name" value="P-loop_NTPase"/>
</dbReference>
<accession>A0A2N7QEX0</accession>
<gene>
    <name evidence="2" type="ORF">C0169_03570</name>
</gene>
<dbReference type="InterPro" id="IPR050678">
    <property type="entry name" value="DNA_Partitioning_ATPase"/>
</dbReference>
<protein>
    <recommendedName>
        <fullName evidence="1">AAA domain-containing protein</fullName>
    </recommendedName>
</protein>
<dbReference type="AlphaFoldDB" id="A0A2N7QEX0"/>
<dbReference type="Proteomes" id="UP000235619">
    <property type="component" value="Unassembled WGS sequence"/>
</dbReference>
<evidence type="ECO:0000259" key="1">
    <source>
        <dbReference type="Pfam" id="PF13614"/>
    </source>
</evidence>